<evidence type="ECO:0000313" key="3">
    <source>
        <dbReference type="Proteomes" id="UP001623592"/>
    </source>
</evidence>
<organism evidence="2 3">
    <name type="scientific">Clostridium neuense</name>
    <dbReference type="NCBI Taxonomy" id="1728934"/>
    <lineage>
        <taxon>Bacteria</taxon>
        <taxon>Bacillati</taxon>
        <taxon>Bacillota</taxon>
        <taxon>Clostridia</taxon>
        <taxon>Eubacteriales</taxon>
        <taxon>Clostridiaceae</taxon>
        <taxon>Clostridium</taxon>
    </lineage>
</organism>
<gene>
    <name evidence="2" type="ORF">ACJDT4_18075</name>
</gene>
<keyword evidence="1" id="KW-0472">Membrane</keyword>
<keyword evidence="1" id="KW-0812">Transmembrane</keyword>
<protein>
    <submittedName>
        <fullName evidence="2">Uncharacterized protein</fullName>
    </submittedName>
</protein>
<feature type="transmembrane region" description="Helical" evidence="1">
    <location>
        <begin position="198"/>
        <end position="220"/>
    </location>
</feature>
<sequence>MKLKKYLRVLVAIIIILAAVSSFVGLLSHGGDGQHVITSVSGEKITVYGRGIYKNDSISVVAQGKAQDLVTLILGIPMLIISMVILRKESLRGKLLLTGTLGYFLYTYMSYTFLWNFNYLFLVYVILMSCSLFAFILSIMEIDISNMKNNFSDKLPNKLIGGFEIFIGTAIGLMWLGKIAQALKTGAAPDGLEHYTTLVIQGMDLGFVVPFAILSGILLIRKNNYGYLISSIIIVKGFSMLTTITVMMINMMLSGVVVSLIQIVIFLIANLGCIYLFVILMRNINENKRNLKL</sequence>
<feature type="transmembrane region" description="Helical" evidence="1">
    <location>
        <begin position="227"/>
        <end position="249"/>
    </location>
</feature>
<dbReference type="EMBL" id="JBJIAA010000016">
    <property type="protein sequence ID" value="MFL0252326.1"/>
    <property type="molecule type" value="Genomic_DNA"/>
</dbReference>
<feature type="transmembrane region" description="Helical" evidence="1">
    <location>
        <begin position="159"/>
        <end position="178"/>
    </location>
</feature>
<dbReference type="Proteomes" id="UP001623592">
    <property type="component" value="Unassembled WGS sequence"/>
</dbReference>
<evidence type="ECO:0000256" key="1">
    <source>
        <dbReference type="SAM" id="Phobius"/>
    </source>
</evidence>
<proteinExistence type="predicted"/>
<name>A0ABW8TJB2_9CLOT</name>
<keyword evidence="1" id="KW-1133">Transmembrane helix</keyword>
<feature type="transmembrane region" description="Helical" evidence="1">
    <location>
        <begin position="95"/>
        <end position="113"/>
    </location>
</feature>
<comment type="caution">
    <text evidence="2">The sequence shown here is derived from an EMBL/GenBank/DDBJ whole genome shotgun (WGS) entry which is preliminary data.</text>
</comment>
<keyword evidence="3" id="KW-1185">Reference proteome</keyword>
<feature type="transmembrane region" description="Helical" evidence="1">
    <location>
        <begin position="255"/>
        <end position="280"/>
    </location>
</feature>
<evidence type="ECO:0000313" key="2">
    <source>
        <dbReference type="EMBL" id="MFL0252326.1"/>
    </source>
</evidence>
<dbReference type="RefSeq" id="WP_406788983.1">
    <property type="nucleotide sequence ID" value="NZ_JBJIAA010000016.1"/>
</dbReference>
<feature type="transmembrane region" description="Helical" evidence="1">
    <location>
        <begin position="119"/>
        <end position="139"/>
    </location>
</feature>
<feature type="transmembrane region" description="Helical" evidence="1">
    <location>
        <begin position="7"/>
        <end position="27"/>
    </location>
</feature>
<accession>A0ABW8TJB2</accession>
<feature type="transmembrane region" description="Helical" evidence="1">
    <location>
        <begin position="69"/>
        <end position="86"/>
    </location>
</feature>
<reference evidence="2 3" key="1">
    <citation type="submission" date="2024-11" db="EMBL/GenBank/DDBJ databases">
        <authorList>
            <person name="Heng Y.C."/>
            <person name="Lim A.C.H."/>
            <person name="Lee J.K.Y."/>
            <person name="Kittelmann S."/>
        </authorList>
    </citation>
    <scope>NUCLEOTIDE SEQUENCE [LARGE SCALE GENOMIC DNA]</scope>
    <source>
        <strain evidence="2 3">WILCCON 0114</strain>
    </source>
</reference>